<organism evidence="2 3">
    <name type="scientific">Clavispora lusitaniae (strain ATCC 42720)</name>
    <name type="common">Yeast</name>
    <name type="synonym">Candida lusitaniae</name>
    <dbReference type="NCBI Taxonomy" id="306902"/>
    <lineage>
        <taxon>Eukaryota</taxon>
        <taxon>Fungi</taxon>
        <taxon>Dikarya</taxon>
        <taxon>Ascomycota</taxon>
        <taxon>Saccharomycotina</taxon>
        <taxon>Pichiomycetes</taxon>
        <taxon>Metschnikowiaceae</taxon>
        <taxon>Clavispora</taxon>
    </lineage>
</organism>
<feature type="compositionally biased region" description="Polar residues" evidence="1">
    <location>
        <begin position="519"/>
        <end position="559"/>
    </location>
</feature>
<proteinExistence type="predicted"/>
<dbReference type="GeneID" id="8495723"/>
<gene>
    <name evidence="2" type="ORF">CLUG_05022</name>
</gene>
<dbReference type="STRING" id="306902.C4YA84"/>
<dbReference type="VEuPathDB" id="FungiDB:CLUG_05022"/>
<name>C4YA84_CLAL4</name>
<evidence type="ECO:0000313" key="3">
    <source>
        <dbReference type="Proteomes" id="UP000007703"/>
    </source>
</evidence>
<reference evidence="2 3" key="1">
    <citation type="journal article" date="2009" name="Nature">
        <title>Evolution of pathogenicity and sexual reproduction in eight Candida genomes.</title>
        <authorList>
            <person name="Butler G."/>
            <person name="Rasmussen M.D."/>
            <person name="Lin M.F."/>
            <person name="Santos M.A."/>
            <person name="Sakthikumar S."/>
            <person name="Munro C.A."/>
            <person name="Rheinbay E."/>
            <person name="Grabherr M."/>
            <person name="Forche A."/>
            <person name="Reedy J.L."/>
            <person name="Agrafioti I."/>
            <person name="Arnaud M.B."/>
            <person name="Bates S."/>
            <person name="Brown A.J."/>
            <person name="Brunke S."/>
            <person name="Costanzo M.C."/>
            <person name="Fitzpatrick D.A."/>
            <person name="de Groot P.W."/>
            <person name="Harris D."/>
            <person name="Hoyer L.L."/>
            <person name="Hube B."/>
            <person name="Klis F.M."/>
            <person name="Kodira C."/>
            <person name="Lennard N."/>
            <person name="Logue M.E."/>
            <person name="Martin R."/>
            <person name="Neiman A.M."/>
            <person name="Nikolaou E."/>
            <person name="Quail M.A."/>
            <person name="Quinn J."/>
            <person name="Santos M.C."/>
            <person name="Schmitzberger F.F."/>
            <person name="Sherlock G."/>
            <person name="Shah P."/>
            <person name="Silverstein K.A."/>
            <person name="Skrzypek M.S."/>
            <person name="Soll D."/>
            <person name="Staggs R."/>
            <person name="Stansfield I."/>
            <person name="Stumpf M.P."/>
            <person name="Sudbery P.E."/>
            <person name="Srikantha T."/>
            <person name="Zeng Q."/>
            <person name="Berman J."/>
            <person name="Berriman M."/>
            <person name="Heitman J."/>
            <person name="Gow N.A."/>
            <person name="Lorenz M.C."/>
            <person name="Birren B.W."/>
            <person name="Kellis M."/>
            <person name="Cuomo C.A."/>
        </authorList>
    </citation>
    <scope>NUCLEOTIDE SEQUENCE [LARGE SCALE GENOMIC DNA]</scope>
    <source>
        <strain evidence="2 3">ATCC 42720</strain>
    </source>
</reference>
<accession>C4YA84</accession>
<dbReference type="KEGG" id="clu:CLUG_05022"/>
<dbReference type="HOGENOM" id="CLU_282842_0_0_1"/>
<feature type="region of interest" description="Disordered" evidence="1">
    <location>
        <begin position="312"/>
        <end position="615"/>
    </location>
</feature>
<evidence type="ECO:0000256" key="1">
    <source>
        <dbReference type="SAM" id="MobiDB-lite"/>
    </source>
</evidence>
<sequence>MATAEYQEFYKLQKQTERERQFVQSHTQDWLHGPGNIHSVIQYSVFRSSSRNGWINGNSGEINFSPHIAMAPVAQRPTTRSSSVESRQSDHFVSKHAGDFKKDHDASPFSGLYHVPSFSTAAPEGPLPAGMQQYCYQAHFELGEVTHMFGGLRVDPSANLRLLGIPRSTDLSRISVHLSGDLPPFVNKEVLMSPMMYPNPSFILFNPTRGTVQEYGREGFGDVFPGHLLQATGTQVSPHEVFWCGGFEAKVVSVSHNEDVDRWIVEKKIVVNDHGYIMDGRTLRFTRVDIRSKSALRYVGRLGSALVSNSFEEHPSQVGSPHSRGISSPVWPGDEMEELEIEKDRESDREKSRKSDKVAKNGKGEKPGKVDKIDTTDRTEKIDKSDRTIKIDKTIKFDTTVKTDSIDSIETPKVDKSERTEKPPSPQRSEKSDKDDKTEKNEKSDRIDNGKAAKDSTSKPDDKEKPKPVRQEKDSPARPRVSPDQRRPDTKSSPPLSASKMTSMLHKSTRIFHRDRSMSGKQMPSPSPIQSSYSNQVKHNRTVPGQSPLSRPGSPQMSRKSPVVPPSRTNTGSSDRTGSDKGDSDSASSMSSVPALAIPAPRRLRQSQKEQAEKNQVFGERTFIDREMGDTTPVKPDVVSITVYQFGGFKYAEDEDGRPHFTSTNELLKIELLLNGNNFHSEALVLEISSGANDLWPSPRGFFASILLDAYSPSETCDIVADRYSDDSASASTSESGDRLSDILAEKSDIWMEKSSDPWGAKPAADIVSEKSAPLSTQSLGGESFFENKCLMVHGGVNDQHEVFNELYMYSFATGKWDTMSTYVFDYYNIPKQPYEDEKTEDLQLENQVKAPELVEADFRSCHHRAHIYSEDGTDYVFFLGGFQNDYLRHFDKTPYTSNKFDVSRISKFSFSSTNSNLLRIPVLNVRSQRWKFSRFFYDLSECVTPQAMEILMGNDFMRNTRTSFHGGAFSLVGKQITICHGIVEFVPEKKEDFGKISKHLNATTVLLGGHTHLTFPNM</sequence>
<dbReference type="AlphaFoldDB" id="C4YA84"/>
<dbReference type="OrthoDB" id="10251809at2759"/>
<dbReference type="OMA" id="RCCHHTA"/>
<feature type="compositionally biased region" description="Polar residues" evidence="1">
    <location>
        <begin position="491"/>
        <end position="506"/>
    </location>
</feature>
<feature type="compositionally biased region" description="Polar residues" evidence="1">
    <location>
        <begin position="567"/>
        <end position="576"/>
    </location>
</feature>
<dbReference type="EMBL" id="CH408081">
    <property type="protein sequence ID" value="EEQ40894.1"/>
    <property type="molecule type" value="Genomic_DNA"/>
</dbReference>
<protein>
    <submittedName>
        <fullName evidence="2">Uncharacterized protein</fullName>
    </submittedName>
</protein>
<dbReference type="InParanoid" id="C4YA84"/>
<evidence type="ECO:0000313" key="2">
    <source>
        <dbReference type="EMBL" id="EEQ40894.1"/>
    </source>
</evidence>
<dbReference type="Proteomes" id="UP000007703">
    <property type="component" value="Unassembled WGS sequence"/>
</dbReference>
<feature type="compositionally biased region" description="Basic and acidic residues" evidence="1">
    <location>
        <begin position="342"/>
        <end position="490"/>
    </location>
</feature>